<evidence type="ECO:0000313" key="2">
    <source>
        <dbReference type="Proteomes" id="UP000015453"/>
    </source>
</evidence>
<name>S8CIA4_9LAMI</name>
<comment type="caution">
    <text evidence="1">The sequence shown here is derived from an EMBL/GenBank/DDBJ whole genome shotgun (WGS) entry which is preliminary data.</text>
</comment>
<feature type="non-terminal residue" evidence="1">
    <location>
        <position position="1"/>
    </location>
</feature>
<organism evidence="1 2">
    <name type="scientific">Genlisea aurea</name>
    <dbReference type="NCBI Taxonomy" id="192259"/>
    <lineage>
        <taxon>Eukaryota</taxon>
        <taxon>Viridiplantae</taxon>
        <taxon>Streptophyta</taxon>
        <taxon>Embryophyta</taxon>
        <taxon>Tracheophyta</taxon>
        <taxon>Spermatophyta</taxon>
        <taxon>Magnoliopsida</taxon>
        <taxon>eudicotyledons</taxon>
        <taxon>Gunneridae</taxon>
        <taxon>Pentapetalae</taxon>
        <taxon>asterids</taxon>
        <taxon>lamiids</taxon>
        <taxon>Lamiales</taxon>
        <taxon>Lentibulariaceae</taxon>
        <taxon>Genlisea</taxon>
    </lineage>
</organism>
<dbReference type="InterPro" id="IPR018971">
    <property type="entry name" value="DUF1997"/>
</dbReference>
<reference evidence="1 2" key="1">
    <citation type="journal article" date="2013" name="BMC Genomics">
        <title>The miniature genome of a carnivorous plant Genlisea aurea contains a low number of genes and short non-coding sequences.</title>
        <authorList>
            <person name="Leushkin E.V."/>
            <person name="Sutormin R.A."/>
            <person name="Nabieva E.R."/>
            <person name="Penin A.A."/>
            <person name="Kondrashov A.S."/>
            <person name="Logacheva M.D."/>
        </authorList>
    </citation>
    <scope>NUCLEOTIDE SEQUENCE [LARGE SCALE GENOMIC DNA]</scope>
</reference>
<dbReference type="OrthoDB" id="1933789at2759"/>
<protein>
    <submittedName>
        <fullName evidence="1">Uncharacterized protein</fullName>
    </submittedName>
</protein>
<dbReference type="EMBL" id="AUSU01003683">
    <property type="protein sequence ID" value="EPS66440.1"/>
    <property type="molecule type" value="Genomic_DNA"/>
</dbReference>
<dbReference type="Pfam" id="PF09366">
    <property type="entry name" value="DUF1997"/>
    <property type="match status" value="1"/>
</dbReference>
<gene>
    <name evidence="1" type="ORF">M569_08339</name>
</gene>
<accession>S8CIA4</accession>
<dbReference type="PANTHER" id="PTHR34131:SF2">
    <property type="entry name" value="FAMILY PROTEIN, PUTATIVE (DUF1997)-RELATED"/>
    <property type="match status" value="1"/>
</dbReference>
<feature type="non-terminal residue" evidence="1">
    <location>
        <position position="75"/>
    </location>
</feature>
<evidence type="ECO:0000313" key="1">
    <source>
        <dbReference type="EMBL" id="EPS66440.1"/>
    </source>
</evidence>
<sequence length="75" mass="8751">AASMRNYMKWETIDSQQYLNIDVSLNIALEIYTPPFTLMPVSAVEGPGNIMLRLLIDRLIPLLIRQLLQNYEEWI</sequence>
<proteinExistence type="predicted"/>
<dbReference type="AlphaFoldDB" id="S8CIA4"/>
<dbReference type="Proteomes" id="UP000015453">
    <property type="component" value="Unassembled WGS sequence"/>
</dbReference>
<keyword evidence="2" id="KW-1185">Reference proteome</keyword>
<dbReference type="PANTHER" id="PTHR34131">
    <property type="entry name" value="(RAP ANNOTATION RELEASE2) GALACTOSE-BINDING LIKE DOMAIN CONTAINING PROTEIN"/>
    <property type="match status" value="1"/>
</dbReference>